<keyword evidence="2" id="KW-1185">Reference proteome</keyword>
<dbReference type="EMBL" id="CAJVQB010077062">
    <property type="protein sequence ID" value="CAG8844779.1"/>
    <property type="molecule type" value="Genomic_DNA"/>
</dbReference>
<evidence type="ECO:0000313" key="2">
    <source>
        <dbReference type="Proteomes" id="UP000789901"/>
    </source>
</evidence>
<feature type="non-terminal residue" evidence="1">
    <location>
        <position position="1"/>
    </location>
</feature>
<gene>
    <name evidence="1" type="ORF">GMARGA_LOCUS37291</name>
</gene>
<name>A0ABN7X0Y0_GIGMA</name>
<dbReference type="Proteomes" id="UP000789901">
    <property type="component" value="Unassembled WGS sequence"/>
</dbReference>
<protein>
    <submittedName>
        <fullName evidence="1">5704_t:CDS:1</fullName>
    </submittedName>
</protein>
<reference evidence="1 2" key="1">
    <citation type="submission" date="2021-06" db="EMBL/GenBank/DDBJ databases">
        <authorList>
            <person name="Kallberg Y."/>
            <person name="Tangrot J."/>
            <person name="Rosling A."/>
        </authorList>
    </citation>
    <scope>NUCLEOTIDE SEQUENCE [LARGE SCALE GENOMIC DNA]</scope>
    <source>
        <strain evidence="1 2">120-4 pot B 10/14</strain>
    </source>
</reference>
<organism evidence="1 2">
    <name type="scientific">Gigaspora margarita</name>
    <dbReference type="NCBI Taxonomy" id="4874"/>
    <lineage>
        <taxon>Eukaryota</taxon>
        <taxon>Fungi</taxon>
        <taxon>Fungi incertae sedis</taxon>
        <taxon>Mucoromycota</taxon>
        <taxon>Glomeromycotina</taxon>
        <taxon>Glomeromycetes</taxon>
        <taxon>Diversisporales</taxon>
        <taxon>Gigasporaceae</taxon>
        <taxon>Gigaspora</taxon>
    </lineage>
</organism>
<feature type="non-terminal residue" evidence="1">
    <location>
        <position position="42"/>
    </location>
</feature>
<sequence length="42" mass="4349">ANDALNAAAEAITALANAMGKGEFEYTAKANHWSPACQLELA</sequence>
<comment type="caution">
    <text evidence="1">The sequence shown here is derived from an EMBL/GenBank/DDBJ whole genome shotgun (WGS) entry which is preliminary data.</text>
</comment>
<proteinExistence type="predicted"/>
<evidence type="ECO:0000313" key="1">
    <source>
        <dbReference type="EMBL" id="CAG8844779.1"/>
    </source>
</evidence>
<accession>A0ABN7X0Y0</accession>